<feature type="transmembrane region" description="Helical" evidence="1">
    <location>
        <begin position="12"/>
        <end position="31"/>
    </location>
</feature>
<keyword evidence="1" id="KW-0812">Transmembrane</keyword>
<keyword evidence="1" id="KW-1133">Transmembrane helix</keyword>
<dbReference type="RefSeq" id="WP_050353831.1">
    <property type="nucleotide sequence ID" value="NZ_LGSS01000001.1"/>
</dbReference>
<organism evidence="2 3">
    <name type="scientific">Gottschalkia purinilytica</name>
    <name type="common">Clostridium purinilyticum</name>
    <dbReference type="NCBI Taxonomy" id="1503"/>
    <lineage>
        <taxon>Bacteria</taxon>
        <taxon>Bacillati</taxon>
        <taxon>Bacillota</taxon>
        <taxon>Tissierellia</taxon>
        <taxon>Tissierellales</taxon>
        <taxon>Gottschalkiaceae</taxon>
        <taxon>Gottschalkia</taxon>
    </lineage>
</organism>
<accession>A0A0L0WFA8</accession>
<keyword evidence="1" id="KW-0472">Membrane</keyword>
<gene>
    <name evidence="2" type="ORF">CLPU_1c02700</name>
</gene>
<dbReference type="EMBL" id="LGSS01000001">
    <property type="protein sequence ID" value="KNF10105.1"/>
    <property type="molecule type" value="Genomic_DNA"/>
</dbReference>
<feature type="transmembrane region" description="Helical" evidence="1">
    <location>
        <begin position="73"/>
        <end position="91"/>
    </location>
</feature>
<evidence type="ECO:0000313" key="2">
    <source>
        <dbReference type="EMBL" id="KNF10105.1"/>
    </source>
</evidence>
<dbReference type="AlphaFoldDB" id="A0A0L0WFA8"/>
<dbReference type="STRING" id="1503.CLPU_1c02700"/>
<dbReference type="Proteomes" id="UP000037267">
    <property type="component" value="Unassembled WGS sequence"/>
</dbReference>
<keyword evidence="3" id="KW-1185">Reference proteome</keyword>
<evidence type="ECO:0000256" key="1">
    <source>
        <dbReference type="SAM" id="Phobius"/>
    </source>
</evidence>
<evidence type="ECO:0000313" key="3">
    <source>
        <dbReference type="Proteomes" id="UP000037267"/>
    </source>
</evidence>
<comment type="caution">
    <text evidence="2">The sequence shown here is derived from an EMBL/GenBank/DDBJ whole genome shotgun (WGS) entry which is preliminary data.</text>
</comment>
<sequence>MNNFTNFNIGYYTIYSVIAMITILLNTYFLLKKDITFKSYIINSIIWILISAITLIQEGILVDELNLKGNPNLMYLLILNILIVVCFSIYIDKKRDI</sequence>
<proteinExistence type="predicted"/>
<name>A0A0L0WFA8_GOTPU</name>
<protein>
    <submittedName>
        <fullName evidence="2">Uncharacterized protein</fullName>
    </submittedName>
</protein>
<reference evidence="3" key="1">
    <citation type="submission" date="2015-07" db="EMBL/GenBank/DDBJ databases">
        <title>Draft genome sequence of the purine-degrading Gottschalkia purinilyticum DSM 1384 (formerly Clostridium purinilyticum).</title>
        <authorList>
            <person name="Poehlein A."/>
            <person name="Schiel-Bengelsdorf B."/>
            <person name="Bengelsdorf F.R."/>
            <person name="Daniel R."/>
            <person name="Duerre P."/>
        </authorList>
    </citation>
    <scope>NUCLEOTIDE SEQUENCE [LARGE SCALE GENOMIC DNA]</scope>
    <source>
        <strain evidence="3">DSM 1384</strain>
    </source>
</reference>
<feature type="transmembrane region" description="Helical" evidence="1">
    <location>
        <begin position="40"/>
        <end position="61"/>
    </location>
</feature>